<proteinExistence type="predicted"/>
<dbReference type="STRING" id="57577.A0A2K3K2I0"/>
<protein>
    <submittedName>
        <fullName evidence="1">Uncharacterized protein</fullName>
    </submittedName>
</protein>
<gene>
    <name evidence="1" type="ORF">L195_g051967</name>
</gene>
<reference evidence="1 2" key="2">
    <citation type="journal article" date="2017" name="Front. Plant Sci.">
        <title>Gene Classification and Mining of Molecular Markers Useful in Red Clover (Trifolium pratense) Breeding.</title>
        <authorList>
            <person name="Istvanek J."/>
            <person name="Dluhosova J."/>
            <person name="Dluhos P."/>
            <person name="Patkova L."/>
            <person name="Nedelnik J."/>
            <person name="Repkova J."/>
        </authorList>
    </citation>
    <scope>NUCLEOTIDE SEQUENCE [LARGE SCALE GENOMIC DNA]</scope>
    <source>
        <strain evidence="2">cv. Tatra</strain>
        <tissue evidence="1">Young leaves</tissue>
    </source>
</reference>
<comment type="caution">
    <text evidence="1">The sequence shown here is derived from an EMBL/GenBank/DDBJ whole genome shotgun (WGS) entry which is preliminary data.</text>
</comment>
<reference evidence="1 2" key="1">
    <citation type="journal article" date="2014" name="Am. J. Bot.">
        <title>Genome assembly and annotation for red clover (Trifolium pratense; Fabaceae).</title>
        <authorList>
            <person name="Istvanek J."/>
            <person name="Jaros M."/>
            <person name="Krenek A."/>
            <person name="Repkova J."/>
        </authorList>
    </citation>
    <scope>NUCLEOTIDE SEQUENCE [LARGE SCALE GENOMIC DNA]</scope>
    <source>
        <strain evidence="2">cv. Tatra</strain>
        <tissue evidence="1">Young leaves</tissue>
    </source>
</reference>
<dbReference type="Proteomes" id="UP000236291">
    <property type="component" value="Unassembled WGS sequence"/>
</dbReference>
<accession>A0A2K3K2I0</accession>
<dbReference type="AlphaFoldDB" id="A0A2K3K2I0"/>
<name>A0A2K3K2I0_TRIPR</name>
<organism evidence="1 2">
    <name type="scientific">Trifolium pratense</name>
    <name type="common">Red clover</name>
    <dbReference type="NCBI Taxonomy" id="57577"/>
    <lineage>
        <taxon>Eukaryota</taxon>
        <taxon>Viridiplantae</taxon>
        <taxon>Streptophyta</taxon>
        <taxon>Embryophyta</taxon>
        <taxon>Tracheophyta</taxon>
        <taxon>Spermatophyta</taxon>
        <taxon>Magnoliopsida</taxon>
        <taxon>eudicotyledons</taxon>
        <taxon>Gunneridae</taxon>
        <taxon>Pentapetalae</taxon>
        <taxon>rosids</taxon>
        <taxon>fabids</taxon>
        <taxon>Fabales</taxon>
        <taxon>Fabaceae</taxon>
        <taxon>Papilionoideae</taxon>
        <taxon>50 kb inversion clade</taxon>
        <taxon>NPAAA clade</taxon>
        <taxon>Hologalegina</taxon>
        <taxon>IRL clade</taxon>
        <taxon>Trifolieae</taxon>
        <taxon>Trifolium</taxon>
    </lineage>
</organism>
<evidence type="ECO:0000313" key="1">
    <source>
        <dbReference type="EMBL" id="PNX60507.1"/>
    </source>
</evidence>
<sequence>MVLSLLGLIEGEVDIILRKGLTELSAMRVGSFLATPLIFPPSPTPDCLNVITRSWNRVVVGCPVYVLTQKLKFLKESLKIWNKNTFGNVHSNVKIASQKLDDIQHVLDSIGPTDVLLDQQNIAQINLDNALNMEELFWKEKSRVSWHREGHRNTAYFHKISKIKSTTKAISTLRDGNSTLIDPEEVSARIVFYFSF</sequence>
<evidence type="ECO:0000313" key="2">
    <source>
        <dbReference type="Proteomes" id="UP000236291"/>
    </source>
</evidence>
<dbReference type="EMBL" id="ASHM01082942">
    <property type="protein sequence ID" value="PNX60507.1"/>
    <property type="molecule type" value="Genomic_DNA"/>
</dbReference>